<dbReference type="AlphaFoldDB" id="A0A9X1RZX4"/>
<dbReference type="PANTHER" id="PTHR33164:SF57">
    <property type="entry name" value="MARR-FAMILY TRANSCRIPTIONAL REGULATOR"/>
    <property type="match status" value="1"/>
</dbReference>
<keyword evidence="7" id="KW-1185">Reference proteome</keyword>
<keyword evidence="1" id="KW-0805">Transcription regulation</keyword>
<dbReference type="Proteomes" id="UP001139289">
    <property type="component" value="Unassembled WGS sequence"/>
</dbReference>
<keyword evidence="3" id="KW-0804">Transcription</keyword>
<evidence type="ECO:0000256" key="1">
    <source>
        <dbReference type="ARBA" id="ARBA00023015"/>
    </source>
</evidence>
<dbReference type="PROSITE" id="PS01117">
    <property type="entry name" value="HTH_MARR_1"/>
    <property type="match status" value="1"/>
</dbReference>
<dbReference type="EMBL" id="JAGTTM010000001">
    <property type="protein sequence ID" value="MCC2028063.1"/>
    <property type="molecule type" value="Genomic_DNA"/>
</dbReference>
<dbReference type="GO" id="GO:0006950">
    <property type="term" value="P:response to stress"/>
    <property type="evidence" value="ECO:0007669"/>
    <property type="project" value="TreeGrafter"/>
</dbReference>
<feature type="domain" description="HTH marR-type" evidence="5">
    <location>
        <begin position="19"/>
        <end position="160"/>
    </location>
</feature>
<dbReference type="InterPro" id="IPR039422">
    <property type="entry name" value="MarR/SlyA-like"/>
</dbReference>
<sequence length="160" mass="17561">MADVTEATVDPAAEPADEDERLDRAVTRVEQGLGRLFARIRVSWRDAAAIVHPDLQPLGYQVLVSIATGKATSAGAIIERLQTDKSAVSRHVRQLEELGLVESLPDPEDRRARVLVATDLAQERIAIARAGYEGRIKDRLHAWSADDLDRFVELLDSLGG</sequence>
<evidence type="ECO:0000259" key="5">
    <source>
        <dbReference type="PROSITE" id="PS50995"/>
    </source>
</evidence>
<evidence type="ECO:0000313" key="7">
    <source>
        <dbReference type="Proteomes" id="UP001139289"/>
    </source>
</evidence>
<reference evidence="6" key="1">
    <citation type="submission" date="2021-04" db="EMBL/GenBank/DDBJ databases">
        <title>Microbacterium tenobrionis sp. nov. and Microbacterium allomyrinae sp. nov., isolated from larvae of Tenobrio molitor and Allomyrina dichotoma, respectively.</title>
        <authorList>
            <person name="Lee S.D."/>
        </authorList>
    </citation>
    <scope>NUCLEOTIDE SEQUENCE</scope>
    <source>
        <strain evidence="6">YMB-B2</strain>
    </source>
</reference>
<dbReference type="GO" id="GO:0003677">
    <property type="term" value="F:DNA binding"/>
    <property type="evidence" value="ECO:0007669"/>
    <property type="project" value="UniProtKB-KW"/>
</dbReference>
<protein>
    <submittedName>
        <fullName evidence="6">MarR family transcriptional regulator</fullName>
    </submittedName>
</protein>
<dbReference type="PROSITE" id="PS50995">
    <property type="entry name" value="HTH_MARR_2"/>
    <property type="match status" value="1"/>
</dbReference>
<keyword evidence="2" id="KW-0238">DNA-binding</keyword>
<evidence type="ECO:0000256" key="4">
    <source>
        <dbReference type="SAM" id="MobiDB-lite"/>
    </source>
</evidence>
<feature type="region of interest" description="Disordered" evidence="4">
    <location>
        <begin position="1"/>
        <end position="20"/>
    </location>
</feature>
<dbReference type="PANTHER" id="PTHR33164">
    <property type="entry name" value="TRANSCRIPTIONAL REGULATOR, MARR FAMILY"/>
    <property type="match status" value="1"/>
</dbReference>
<dbReference type="SMART" id="SM00347">
    <property type="entry name" value="HTH_MARR"/>
    <property type="match status" value="1"/>
</dbReference>
<name>A0A9X1RZX4_9MICO</name>
<dbReference type="SUPFAM" id="SSF46785">
    <property type="entry name" value="Winged helix' DNA-binding domain"/>
    <property type="match status" value="1"/>
</dbReference>
<dbReference type="InterPro" id="IPR036390">
    <property type="entry name" value="WH_DNA-bd_sf"/>
</dbReference>
<dbReference type="CDD" id="cd00090">
    <property type="entry name" value="HTH_ARSR"/>
    <property type="match status" value="1"/>
</dbReference>
<proteinExistence type="predicted"/>
<accession>A0A9X1RZX4</accession>
<evidence type="ECO:0000256" key="3">
    <source>
        <dbReference type="ARBA" id="ARBA00023163"/>
    </source>
</evidence>
<dbReference type="InterPro" id="IPR036388">
    <property type="entry name" value="WH-like_DNA-bd_sf"/>
</dbReference>
<organism evidence="6 7">
    <name type="scientific">Microbacterium tenebrionis</name>
    <dbReference type="NCBI Taxonomy" id="2830665"/>
    <lineage>
        <taxon>Bacteria</taxon>
        <taxon>Bacillati</taxon>
        <taxon>Actinomycetota</taxon>
        <taxon>Actinomycetes</taxon>
        <taxon>Micrococcales</taxon>
        <taxon>Microbacteriaceae</taxon>
        <taxon>Microbacterium</taxon>
    </lineage>
</organism>
<dbReference type="InterPro" id="IPR000835">
    <property type="entry name" value="HTH_MarR-typ"/>
</dbReference>
<comment type="caution">
    <text evidence="6">The sequence shown here is derived from an EMBL/GenBank/DDBJ whole genome shotgun (WGS) entry which is preliminary data.</text>
</comment>
<dbReference type="InterPro" id="IPR011991">
    <property type="entry name" value="ArsR-like_HTH"/>
</dbReference>
<gene>
    <name evidence="6" type="ORF">KEC56_00725</name>
</gene>
<evidence type="ECO:0000313" key="6">
    <source>
        <dbReference type="EMBL" id="MCC2028063.1"/>
    </source>
</evidence>
<dbReference type="InterPro" id="IPR023187">
    <property type="entry name" value="Tscrpt_reg_MarR-type_CS"/>
</dbReference>
<dbReference type="Gene3D" id="1.10.10.10">
    <property type="entry name" value="Winged helix-like DNA-binding domain superfamily/Winged helix DNA-binding domain"/>
    <property type="match status" value="1"/>
</dbReference>
<dbReference type="GO" id="GO:0003700">
    <property type="term" value="F:DNA-binding transcription factor activity"/>
    <property type="evidence" value="ECO:0007669"/>
    <property type="project" value="InterPro"/>
</dbReference>
<evidence type="ECO:0000256" key="2">
    <source>
        <dbReference type="ARBA" id="ARBA00023125"/>
    </source>
</evidence>
<dbReference type="Pfam" id="PF12802">
    <property type="entry name" value="MarR_2"/>
    <property type="match status" value="1"/>
</dbReference>